<feature type="transmembrane region" description="Helical" evidence="1">
    <location>
        <begin position="86"/>
        <end position="107"/>
    </location>
</feature>
<dbReference type="Proteomes" id="UP000730482">
    <property type="component" value="Unassembled WGS sequence"/>
</dbReference>
<evidence type="ECO:0000313" key="3">
    <source>
        <dbReference type="Proteomes" id="UP000730482"/>
    </source>
</evidence>
<feature type="transmembrane region" description="Helical" evidence="1">
    <location>
        <begin position="50"/>
        <end position="74"/>
    </location>
</feature>
<comment type="caution">
    <text evidence="2">The sequence shown here is derived from an EMBL/GenBank/DDBJ whole genome shotgun (WGS) entry which is preliminary data.</text>
</comment>
<dbReference type="EMBL" id="JAAFYZ010000119">
    <property type="protein sequence ID" value="MBS2550906.1"/>
    <property type="molecule type" value="Genomic_DNA"/>
</dbReference>
<evidence type="ECO:0008006" key="4">
    <source>
        <dbReference type="Google" id="ProtNLM"/>
    </source>
</evidence>
<protein>
    <recommendedName>
        <fullName evidence="4">Integral membrane protein</fullName>
    </recommendedName>
</protein>
<keyword evidence="1" id="KW-0812">Transmembrane</keyword>
<reference evidence="2 3" key="1">
    <citation type="submission" date="2020-02" db="EMBL/GenBank/DDBJ databases">
        <title>Acidophilic actinobacteria isolated from forest soil.</title>
        <authorList>
            <person name="Golinska P."/>
        </authorList>
    </citation>
    <scope>NUCLEOTIDE SEQUENCE [LARGE SCALE GENOMIC DNA]</scope>
    <source>
        <strain evidence="2 3">NL8</strain>
    </source>
</reference>
<keyword evidence="1" id="KW-0472">Membrane</keyword>
<evidence type="ECO:0000256" key="1">
    <source>
        <dbReference type="SAM" id="Phobius"/>
    </source>
</evidence>
<accession>A0ABS5KXX2</accession>
<keyword evidence="3" id="KW-1185">Reference proteome</keyword>
<keyword evidence="1" id="KW-1133">Transmembrane helix</keyword>
<organism evidence="2 3">
    <name type="scientific">Catenulispora pinistramenti</name>
    <dbReference type="NCBI Taxonomy" id="2705254"/>
    <lineage>
        <taxon>Bacteria</taxon>
        <taxon>Bacillati</taxon>
        <taxon>Actinomycetota</taxon>
        <taxon>Actinomycetes</taxon>
        <taxon>Catenulisporales</taxon>
        <taxon>Catenulisporaceae</taxon>
        <taxon>Catenulispora</taxon>
    </lineage>
</organism>
<sequence>MREPASITTSLIAAFTGAIALTVVLAATGGTHRPGVDLVAYAALAAATGAWGRVPAIPLTSVMYWLFYAGFLVGRHGTVQWHGAIDGWRLAMIAAAGLGAAFVAWIWRLVNPTPVAGLRVPDSPAELFDPDLPAAPVPHRG</sequence>
<proteinExistence type="predicted"/>
<gene>
    <name evidence="2" type="ORF">KGQ19_28940</name>
</gene>
<evidence type="ECO:0000313" key="2">
    <source>
        <dbReference type="EMBL" id="MBS2550906.1"/>
    </source>
</evidence>
<dbReference type="RefSeq" id="WP_212014637.1">
    <property type="nucleotide sequence ID" value="NZ_JAAFYZ010000119.1"/>
</dbReference>
<name>A0ABS5KXX2_9ACTN</name>